<evidence type="ECO:0000313" key="2">
    <source>
        <dbReference type="Proteomes" id="UP001638806"/>
    </source>
</evidence>
<dbReference type="EMBL" id="JBGNUJ010000004">
    <property type="protein sequence ID" value="KAL3961125.1"/>
    <property type="molecule type" value="Genomic_DNA"/>
</dbReference>
<comment type="caution">
    <text evidence="1">The sequence shown here is derived from an EMBL/GenBank/DDBJ whole genome shotgun (WGS) entry which is preliminary data.</text>
</comment>
<accession>A0ACC4DXJ7</accession>
<name>A0ACC4DXJ7_PURLI</name>
<dbReference type="Proteomes" id="UP001638806">
    <property type="component" value="Unassembled WGS sequence"/>
</dbReference>
<proteinExistence type="predicted"/>
<sequence>MAGRVTAASVVCQRAQPAAGPGHDDPASWTGNCPPQRQQSSALGQRWQSRSRHASIAIGILRERSIFAGMKELVRLAQTVLAPDTSDALADTHEKPHVCKCGKSFSRRSLSREERSVTSGLTNVRDLLSRHIKTIESPADHQELQAAPETVAEDAAGTENATTRTAGDGDRTRRFDTTAVSPSTTLSTQETYHSLIECQNTPEFFLSGDPSFLDLLWDDLDFHPDTLDYAFVSAGFQTLGQFGISDPLSEPLLVPSGMTETQPNPNTPLWGNEVARPASRVLSTGPDFADSIPKQLHVDGSTTTDAPSTARVSRSSWHITRTQYEQIRSRVKAEDHVLGRGFQFPSKHAFSRYIEGYSGFHSHLPFLHFPTKAIHEMSVELVLAIAGMGAQQRFERDTAMQLGHASKRIIDARLRLYDSSATACAMPKPSTHDQSSLFGDIPSTASSSTGSLTISAMSARHQQRPLAIETIQSMLIVMSLYTWNHESFLPAAFSLADQIAQHLRQGRYLEESKPVPDETWSQWVHREERCRTVLIAFALLNLHTVIYDVPPRFMHREVWSFRVPQPESQWAAATAQEWLAIRKHETPIEATVGECYHDLFNTDASTSSSHGTSAFGNLVTIHGILQQIFLARESCISFEPDGAGGVDNVSSALPAGLETKVKSALCRWQQAWSSTKESSVPPITSARPLGFNSTALFRVACVRASYNLGPCRKLETRDPIEIANAFKDAPHPIRSPRLYDAILQSAHALSIPVRVGVKYFASTQTLMWSIVHGFCNLECALFLSKWLERLSLEGSPLVEEEQRLLCIVAGVLRETPFFESTIADTCSDYSIKLMSYAVIRLVAESFRSVHLFELMDSFERAVDLYAAHLQSKLDSRGL</sequence>
<keyword evidence="2" id="KW-1185">Reference proteome</keyword>
<organism evidence="1 2">
    <name type="scientific">Purpureocillium lilacinum</name>
    <name type="common">Paecilomyces lilacinus</name>
    <dbReference type="NCBI Taxonomy" id="33203"/>
    <lineage>
        <taxon>Eukaryota</taxon>
        <taxon>Fungi</taxon>
        <taxon>Dikarya</taxon>
        <taxon>Ascomycota</taxon>
        <taxon>Pezizomycotina</taxon>
        <taxon>Sordariomycetes</taxon>
        <taxon>Hypocreomycetidae</taxon>
        <taxon>Hypocreales</taxon>
        <taxon>Ophiocordycipitaceae</taxon>
        <taxon>Purpureocillium</taxon>
    </lineage>
</organism>
<gene>
    <name evidence="1" type="ORF">ACCO45_006242</name>
</gene>
<protein>
    <submittedName>
        <fullName evidence="1">Uncharacterized protein</fullName>
    </submittedName>
</protein>
<evidence type="ECO:0000313" key="1">
    <source>
        <dbReference type="EMBL" id="KAL3961125.1"/>
    </source>
</evidence>
<reference evidence="1" key="1">
    <citation type="submission" date="2024-12" db="EMBL/GenBank/DDBJ databases">
        <title>Comparative genomics and development of molecular markers within Purpureocillium lilacinum and among Purpureocillium species.</title>
        <authorList>
            <person name="Yeh Z.-Y."/>
            <person name="Ni N.-T."/>
            <person name="Lo P.-H."/>
            <person name="Mushyakhwo K."/>
            <person name="Lin C.-F."/>
            <person name="Nai Y.-S."/>
        </authorList>
    </citation>
    <scope>NUCLEOTIDE SEQUENCE</scope>
    <source>
        <strain evidence="1">NCHU-NPUST-175</strain>
    </source>
</reference>